<comment type="caution">
    <text evidence="1">The sequence shown here is derived from an EMBL/GenBank/DDBJ whole genome shotgun (WGS) entry which is preliminary data.</text>
</comment>
<evidence type="ECO:0000313" key="2">
    <source>
        <dbReference type="Proteomes" id="UP000822476"/>
    </source>
</evidence>
<proteinExistence type="predicted"/>
<reference evidence="1" key="1">
    <citation type="submission" date="2019-07" db="EMBL/GenBank/DDBJ databases">
        <title>Annotation for the trematode Paragonimus miyazaki's.</title>
        <authorList>
            <person name="Choi Y.-J."/>
        </authorList>
    </citation>
    <scope>NUCLEOTIDE SEQUENCE</scope>
    <source>
        <strain evidence="1">Japan</strain>
    </source>
</reference>
<sequence>KLTESSDYCGKVSYLSVIGITSAVDLQDSLGTTRRIVSIGYYIWCSGVLNQSTLVNY</sequence>
<accession>A0A8S9YHS6</accession>
<dbReference type="Proteomes" id="UP000822476">
    <property type="component" value="Unassembled WGS sequence"/>
</dbReference>
<keyword evidence="2" id="KW-1185">Reference proteome</keyword>
<name>A0A8S9YHS6_9TREM</name>
<dbReference type="AlphaFoldDB" id="A0A8S9YHS6"/>
<gene>
    <name evidence="1" type="ORF">EG68_08963</name>
</gene>
<evidence type="ECO:0000313" key="1">
    <source>
        <dbReference type="EMBL" id="KAF7250176.1"/>
    </source>
</evidence>
<protein>
    <submittedName>
        <fullName evidence="1">Uncharacterized protein</fullName>
    </submittedName>
</protein>
<organism evidence="1 2">
    <name type="scientific">Paragonimus skrjabini miyazakii</name>
    <dbReference type="NCBI Taxonomy" id="59628"/>
    <lineage>
        <taxon>Eukaryota</taxon>
        <taxon>Metazoa</taxon>
        <taxon>Spiralia</taxon>
        <taxon>Lophotrochozoa</taxon>
        <taxon>Platyhelminthes</taxon>
        <taxon>Trematoda</taxon>
        <taxon>Digenea</taxon>
        <taxon>Plagiorchiida</taxon>
        <taxon>Troglotremata</taxon>
        <taxon>Troglotrematidae</taxon>
        <taxon>Paragonimus</taxon>
    </lineage>
</organism>
<dbReference type="EMBL" id="JTDE01005273">
    <property type="protein sequence ID" value="KAF7250176.1"/>
    <property type="molecule type" value="Genomic_DNA"/>
</dbReference>
<feature type="non-terminal residue" evidence="1">
    <location>
        <position position="1"/>
    </location>
</feature>